<dbReference type="Proteomes" id="UP000001192">
    <property type="component" value="Chromosome 2"/>
</dbReference>
<evidence type="ECO:0000313" key="2">
    <source>
        <dbReference type="EMBL" id="ACC73598.1"/>
    </source>
</evidence>
<dbReference type="eggNOG" id="COG1846">
    <property type="taxonomic scope" value="Bacteria"/>
</dbReference>
<dbReference type="GO" id="GO:0006950">
    <property type="term" value="P:response to stress"/>
    <property type="evidence" value="ECO:0007669"/>
    <property type="project" value="TreeGrafter"/>
</dbReference>
<sequence length="160" mass="18866">MRPHRRMYHFMIFSRFPLERPIDMKVLTRSLNKADYEQLSEFRYQMRRFERFSEQAAQGEGITPLQYLLLLHIKGYPDREWATIGELAERLQAQHHGVVALVSRCEALELVKRKVSETDRRQVEVHLLKAGEKVLARLAELHRAELRSLKGAFTIPQIDL</sequence>
<dbReference type="GO" id="GO:0003700">
    <property type="term" value="F:DNA-binding transcription factor activity"/>
    <property type="evidence" value="ECO:0007669"/>
    <property type="project" value="InterPro"/>
</dbReference>
<dbReference type="HOGENOM" id="CLU_120009_1_0_4"/>
<feature type="domain" description="HTH marR-type" evidence="1">
    <location>
        <begin position="24"/>
        <end position="160"/>
    </location>
</feature>
<dbReference type="STRING" id="391038.Bphy_4485"/>
<organism evidence="2 3">
    <name type="scientific">Paraburkholderia phymatum (strain DSM 17167 / CIP 108236 / LMG 21445 / STM815)</name>
    <name type="common">Burkholderia phymatum</name>
    <dbReference type="NCBI Taxonomy" id="391038"/>
    <lineage>
        <taxon>Bacteria</taxon>
        <taxon>Pseudomonadati</taxon>
        <taxon>Pseudomonadota</taxon>
        <taxon>Betaproteobacteria</taxon>
        <taxon>Burkholderiales</taxon>
        <taxon>Burkholderiaceae</taxon>
        <taxon>Paraburkholderia</taxon>
    </lineage>
</organism>
<dbReference type="Pfam" id="PF12802">
    <property type="entry name" value="MarR_2"/>
    <property type="match status" value="1"/>
</dbReference>
<dbReference type="InterPro" id="IPR036390">
    <property type="entry name" value="WH_DNA-bd_sf"/>
</dbReference>
<dbReference type="Gene3D" id="1.10.10.10">
    <property type="entry name" value="Winged helix-like DNA-binding domain superfamily/Winged helix DNA-binding domain"/>
    <property type="match status" value="1"/>
</dbReference>
<evidence type="ECO:0000259" key="1">
    <source>
        <dbReference type="PROSITE" id="PS50995"/>
    </source>
</evidence>
<dbReference type="PANTHER" id="PTHR33164">
    <property type="entry name" value="TRANSCRIPTIONAL REGULATOR, MARR FAMILY"/>
    <property type="match status" value="1"/>
</dbReference>
<evidence type="ECO:0000313" key="3">
    <source>
        <dbReference type="Proteomes" id="UP000001192"/>
    </source>
</evidence>
<dbReference type="InterPro" id="IPR036388">
    <property type="entry name" value="WH-like_DNA-bd_sf"/>
</dbReference>
<accession>B2JQQ7</accession>
<keyword evidence="3" id="KW-1185">Reference proteome</keyword>
<dbReference type="SMART" id="SM00347">
    <property type="entry name" value="HTH_MARR"/>
    <property type="match status" value="1"/>
</dbReference>
<dbReference type="InterPro" id="IPR000835">
    <property type="entry name" value="HTH_MarR-typ"/>
</dbReference>
<gene>
    <name evidence="2" type="ordered locus">Bphy_4485</name>
</gene>
<dbReference type="SUPFAM" id="SSF46785">
    <property type="entry name" value="Winged helix' DNA-binding domain"/>
    <property type="match status" value="1"/>
</dbReference>
<dbReference type="KEGG" id="bph:Bphy_4485"/>
<dbReference type="PANTHER" id="PTHR33164:SF89">
    <property type="entry name" value="MARR FAMILY REGULATORY PROTEIN"/>
    <property type="match status" value="1"/>
</dbReference>
<name>B2JQQ7_PARP8</name>
<dbReference type="InterPro" id="IPR039422">
    <property type="entry name" value="MarR/SlyA-like"/>
</dbReference>
<proteinExistence type="predicted"/>
<reference evidence="3" key="1">
    <citation type="journal article" date="2014" name="Stand. Genomic Sci.">
        <title>Complete genome sequence of Burkholderia phymatum STM815(T), a broad host range and efficient nitrogen-fixing symbiont of Mimosa species.</title>
        <authorList>
            <person name="Moulin L."/>
            <person name="Klonowska A."/>
            <person name="Caroline B."/>
            <person name="Booth K."/>
            <person name="Vriezen J.A."/>
            <person name="Melkonian R."/>
            <person name="James E.K."/>
            <person name="Young J.P."/>
            <person name="Bena G."/>
            <person name="Hauser L."/>
            <person name="Land M."/>
            <person name="Kyrpides N."/>
            <person name="Bruce D."/>
            <person name="Chain P."/>
            <person name="Copeland A."/>
            <person name="Pitluck S."/>
            <person name="Woyke T."/>
            <person name="Lizotte-Waniewski M."/>
            <person name="Bristow J."/>
            <person name="Riley M."/>
        </authorList>
    </citation>
    <scope>NUCLEOTIDE SEQUENCE [LARGE SCALE GENOMIC DNA]</scope>
    <source>
        <strain evidence="3">DSM 17167 / CIP 108236 / LMG 21445 / STM815</strain>
    </source>
</reference>
<dbReference type="PROSITE" id="PS50995">
    <property type="entry name" value="HTH_MARR_2"/>
    <property type="match status" value="1"/>
</dbReference>
<dbReference type="EMBL" id="CP001044">
    <property type="protein sequence ID" value="ACC73598.1"/>
    <property type="molecule type" value="Genomic_DNA"/>
</dbReference>
<dbReference type="AlphaFoldDB" id="B2JQQ7"/>
<protein>
    <submittedName>
        <fullName evidence="2">Transcriptional regulator, MarR family</fullName>
    </submittedName>
</protein>